<evidence type="ECO:0000313" key="4">
    <source>
        <dbReference type="Proteomes" id="UP000507245"/>
    </source>
</evidence>
<dbReference type="Proteomes" id="UP000507245">
    <property type="component" value="Unassembled WGS sequence"/>
</dbReference>
<keyword evidence="4" id="KW-1185">Reference proteome</keyword>
<evidence type="ECO:0000313" key="1">
    <source>
        <dbReference type="EMBL" id="CAB4268504.1"/>
    </source>
</evidence>
<reference evidence="4" key="1">
    <citation type="journal article" date="2020" name="Genome Biol.">
        <title>Gamete binning: chromosome-level and haplotype-resolved genome assembly enabled by high-throughput single-cell sequencing of gamete genomes.</title>
        <authorList>
            <person name="Campoy J.A."/>
            <person name="Sun H."/>
            <person name="Goel M."/>
            <person name="Jiao W.-B."/>
            <person name="Folz-Donahue K."/>
            <person name="Wang N."/>
            <person name="Rubio M."/>
            <person name="Liu C."/>
            <person name="Kukat C."/>
            <person name="Ruiz D."/>
            <person name="Huettel B."/>
            <person name="Schneeberger K."/>
        </authorList>
    </citation>
    <scope>NUCLEOTIDE SEQUENCE [LARGE SCALE GENOMIC DNA]</scope>
    <source>
        <strain evidence="4">cv. Rojo Pasion</strain>
    </source>
</reference>
<sequence>MWKWTIGDGIFAEVATSWSPIGLALIHPKVHTSLGEVESFSMYLGIADVSTLPPGEAAQA</sequence>
<dbReference type="Proteomes" id="UP000507222">
    <property type="component" value="Unassembled WGS sequence"/>
</dbReference>
<gene>
    <name evidence="1" type="ORF">CURHAP_LOCUS12177</name>
    <name evidence="2" type="ORF">ORAREDHAP_LOCUS12016</name>
</gene>
<dbReference type="EMBL" id="CAEKDK010000002">
    <property type="protein sequence ID" value="CAB4268504.1"/>
    <property type="molecule type" value="Genomic_DNA"/>
</dbReference>
<evidence type="ECO:0000313" key="2">
    <source>
        <dbReference type="EMBL" id="CAB4298974.1"/>
    </source>
</evidence>
<protein>
    <submittedName>
        <fullName evidence="1">Uncharacterized protein</fullName>
    </submittedName>
</protein>
<accession>A0A6J5TZ70</accession>
<name>A0A6J5TZ70_PRUAR</name>
<organism evidence="1 3">
    <name type="scientific">Prunus armeniaca</name>
    <name type="common">Apricot</name>
    <name type="synonym">Armeniaca vulgaris</name>
    <dbReference type="NCBI Taxonomy" id="36596"/>
    <lineage>
        <taxon>Eukaryota</taxon>
        <taxon>Viridiplantae</taxon>
        <taxon>Streptophyta</taxon>
        <taxon>Embryophyta</taxon>
        <taxon>Tracheophyta</taxon>
        <taxon>Spermatophyta</taxon>
        <taxon>Magnoliopsida</taxon>
        <taxon>eudicotyledons</taxon>
        <taxon>Gunneridae</taxon>
        <taxon>Pentapetalae</taxon>
        <taxon>rosids</taxon>
        <taxon>fabids</taxon>
        <taxon>Rosales</taxon>
        <taxon>Rosaceae</taxon>
        <taxon>Amygdaloideae</taxon>
        <taxon>Amygdaleae</taxon>
        <taxon>Prunus</taxon>
    </lineage>
</organism>
<proteinExistence type="predicted"/>
<dbReference type="AlphaFoldDB" id="A0A6J5TZ70"/>
<reference evidence="1 3" key="2">
    <citation type="submission" date="2020-05" db="EMBL/GenBank/DDBJ databases">
        <authorList>
            <person name="Campoy J."/>
            <person name="Schneeberger K."/>
            <person name="Spophaly S."/>
        </authorList>
    </citation>
    <scope>NUCLEOTIDE SEQUENCE [LARGE SCALE GENOMIC DNA]</scope>
    <source>
        <strain evidence="1">PruArmRojPasFocal</strain>
    </source>
</reference>
<evidence type="ECO:0000313" key="3">
    <source>
        <dbReference type="Proteomes" id="UP000507222"/>
    </source>
</evidence>
<dbReference type="EMBL" id="CAEKKB010000002">
    <property type="protein sequence ID" value="CAB4298974.1"/>
    <property type="molecule type" value="Genomic_DNA"/>
</dbReference>